<reference evidence="2" key="1">
    <citation type="journal article" date="2019" name="Int. J. Syst. Evol. Microbiol.">
        <title>The Global Catalogue of Microorganisms (GCM) 10K type strain sequencing project: providing services to taxonomists for standard genome sequencing and annotation.</title>
        <authorList>
            <consortium name="The Broad Institute Genomics Platform"/>
            <consortium name="The Broad Institute Genome Sequencing Center for Infectious Disease"/>
            <person name="Wu L."/>
            <person name="Ma J."/>
        </authorList>
    </citation>
    <scope>NUCLEOTIDE SEQUENCE [LARGE SCALE GENOMIC DNA]</scope>
    <source>
        <strain evidence="2">JCM 17714</strain>
    </source>
</reference>
<organism evidence="1 2">
    <name type="scientific">Bartonella pachyuromydis</name>
    <dbReference type="NCBI Taxonomy" id="931097"/>
    <lineage>
        <taxon>Bacteria</taxon>
        <taxon>Pseudomonadati</taxon>
        <taxon>Pseudomonadota</taxon>
        <taxon>Alphaproteobacteria</taxon>
        <taxon>Hyphomicrobiales</taxon>
        <taxon>Bartonellaceae</taxon>
        <taxon>Bartonella</taxon>
    </lineage>
</organism>
<protein>
    <submittedName>
        <fullName evidence="1">Uncharacterized protein</fullName>
    </submittedName>
</protein>
<gene>
    <name evidence="1" type="ORF">GCM10023262_16350</name>
</gene>
<name>A0ABP8VNK3_9HYPH</name>
<dbReference type="EMBL" id="BAABJA010000028">
    <property type="protein sequence ID" value="GAA4667797.1"/>
    <property type="molecule type" value="Genomic_DNA"/>
</dbReference>
<keyword evidence="2" id="KW-1185">Reference proteome</keyword>
<evidence type="ECO:0000313" key="2">
    <source>
        <dbReference type="Proteomes" id="UP001501699"/>
    </source>
</evidence>
<dbReference type="Proteomes" id="UP001501699">
    <property type="component" value="Unassembled WGS sequence"/>
</dbReference>
<evidence type="ECO:0000313" key="1">
    <source>
        <dbReference type="EMBL" id="GAA4667797.1"/>
    </source>
</evidence>
<comment type="caution">
    <text evidence="1">The sequence shown here is derived from an EMBL/GenBank/DDBJ whole genome shotgun (WGS) entry which is preliminary data.</text>
</comment>
<proteinExistence type="predicted"/>
<accession>A0ABP8VNK3</accession>
<sequence>MYGVTTPDKITIYANKSIKESQFLIGLGLSQPIRLLFSVVKHLIIYITKCVFIVN</sequence>